<accession>M6W0C7</accession>
<evidence type="ECO:0000313" key="2">
    <source>
        <dbReference type="Proteomes" id="UP000012159"/>
    </source>
</evidence>
<organism evidence="1 2">
    <name type="scientific">Leptospira borgpetersenii serovar Pomona str. 200901868</name>
    <dbReference type="NCBI Taxonomy" id="1192866"/>
    <lineage>
        <taxon>Bacteria</taxon>
        <taxon>Pseudomonadati</taxon>
        <taxon>Spirochaetota</taxon>
        <taxon>Spirochaetia</taxon>
        <taxon>Leptospirales</taxon>
        <taxon>Leptospiraceae</taxon>
        <taxon>Leptospira</taxon>
    </lineage>
</organism>
<protein>
    <submittedName>
        <fullName evidence="1">Uncharacterized protein</fullName>
    </submittedName>
</protein>
<reference evidence="1 2" key="1">
    <citation type="submission" date="2013-01" db="EMBL/GenBank/DDBJ databases">
        <authorList>
            <person name="Harkins D.M."/>
            <person name="Durkin A.S."/>
            <person name="Brinkac L.M."/>
            <person name="Haft D.H."/>
            <person name="Selengut J.D."/>
            <person name="Sanka R."/>
            <person name="DePew J."/>
            <person name="Purushe J."/>
            <person name="Picardeau M."/>
            <person name="Werts C."/>
            <person name="Goarant C."/>
            <person name="Vinetz J.M."/>
            <person name="Sutton G.G."/>
            <person name="Nierman W.C."/>
            <person name="Fouts D.E."/>
        </authorList>
    </citation>
    <scope>NUCLEOTIDE SEQUENCE [LARGE SCALE GENOMIC DNA]</scope>
    <source>
        <strain evidence="1 2">200901868</strain>
    </source>
</reference>
<name>M6W0C7_LEPBO</name>
<comment type="caution">
    <text evidence="1">The sequence shown here is derived from an EMBL/GenBank/DDBJ whole genome shotgun (WGS) entry which is preliminary data.</text>
</comment>
<dbReference type="Proteomes" id="UP000012159">
    <property type="component" value="Unassembled WGS sequence"/>
</dbReference>
<sequence>MKKNAIRHLPFRKGSKFIFLNILTRNLFRRTIKNDFKIGSTTAHSNFQNAPFVFKTKFREMINSD</sequence>
<proteinExistence type="predicted"/>
<dbReference type="EMBL" id="AKWF02000057">
    <property type="protein sequence ID" value="EMO63212.1"/>
    <property type="molecule type" value="Genomic_DNA"/>
</dbReference>
<dbReference type="STRING" id="1192866.LEP1GSC133_2243"/>
<evidence type="ECO:0000313" key="1">
    <source>
        <dbReference type="EMBL" id="EMO63212.1"/>
    </source>
</evidence>
<gene>
    <name evidence="1" type="ORF">LEP1GSC133_2243</name>
</gene>
<dbReference type="AlphaFoldDB" id="M6W0C7"/>